<feature type="transmembrane region" description="Helical" evidence="8">
    <location>
        <begin position="207"/>
        <end position="225"/>
    </location>
</feature>
<evidence type="ECO:0000313" key="10">
    <source>
        <dbReference type="Proteomes" id="UP000449710"/>
    </source>
</evidence>
<feature type="transmembrane region" description="Helical" evidence="8">
    <location>
        <begin position="73"/>
        <end position="91"/>
    </location>
</feature>
<comment type="similarity">
    <text evidence="2">Belongs to the BCCT transporter (TC 2.A.15) family.</text>
</comment>
<protein>
    <submittedName>
        <fullName evidence="9">BCCT family transporter</fullName>
    </submittedName>
</protein>
<feature type="transmembrane region" description="Helical" evidence="8">
    <location>
        <begin position="507"/>
        <end position="526"/>
    </location>
</feature>
<dbReference type="PANTHER" id="PTHR30047">
    <property type="entry name" value="HIGH-AFFINITY CHOLINE TRANSPORT PROTEIN-RELATED"/>
    <property type="match status" value="1"/>
</dbReference>
<evidence type="ECO:0000313" key="9">
    <source>
        <dbReference type="EMBL" id="NBG86948.1"/>
    </source>
</evidence>
<evidence type="ECO:0000256" key="8">
    <source>
        <dbReference type="SAM" id="Phobius"/>
    </source>
</evidence>
<name>A0AA43XHE5_9CLOT</name>
<evidence type="ECO:0000256" key="7">
    <source>
        <dbReference type="ARBA" id="ARBA00023136"/>
    </source>
</evidence>
<evidence type="ECO:0000256" key="3">
    <source>
        <dbReference type="ARBA" id="ARBA00022448"/>
    </source>
</evidence>
<feature type="transmembrane region" description="Helical" evidence="8">
    <location>
        <begin position="408"/>
        <end position="427"/>
    </location>
</feature>
<evidence type="ECO:0000256" key="4">
    <source>
        <dbReference type="ARBA" id="ARBA00022475"/>
    </source>
</evidence>
<feature type="transmembrane region" description="Helical" evidence="8">
    <location>
        <begin position="246"/>
        <end position="273"/>
    </location>
</feature>
<proteinExistence type="inferred from homology"/>
<feature type="transmembrane region" description="Helical" evidence="8">
    <location>
        <begin position="293"/>
        <end position="312"/>
    </location>
</feature>
<sequence>MNEQREKEIASKRALAKKLKKAEVEARKKAIKERPPFKGLQIRPTASLFNDAGKKEPGEDNWTGYGFDIHPQVTFISSCILIVFIFLTLMFQDRAALLFDDALGAITTQAGWFFILVANIFIVAAVYFAFGKFSNIRIGGADAQPEFSKLGWYAMLLSAGMGIGLLFWSIAEPISHFGSPSPMFGIPAGDPGAAEAAMTTTFFHWGIHPWAIYSIVGLGLAFFAFNRGLPLTIRSIFYPILGNRIYGFWGNLIDVLSVLATLTGLATSLGLGVQQINAGLNFLFDFQINTTTQVILIAVITGFATISVMAGLDGGVKRLSELNMGLAGIFMLLILILGPTVYILSGFTQNLGHYITSLPQMSLWTETFKDSNWQGGWTIFYWAWWISWSPFVGMFIARISKGRTVREFILGVMLFPTLLSFLWMAVFGNTALFMQTNGIADIASAVAIDESIALFAMVENLPFTALLSGVGIVLVTVFFVTSSDSGSLVVDHLTSGGKLDSPVPQRVFWAIMEGVVAATLLIGGGLTTLQTASITTGLPFAVILLLIVYSLRAGLSQEYEVEETVRKQLESVEESHLLNEAITSAVQDEALVDAPSSPKDQK</sequence>
<dbReference type="GO" id="GO:0005886">
    <property type="term" value="C:plasma membrane"/>
    <property type="evidence" value="ECO:0007669"/>
    <property type="project" value="UniProtKB-SubCell"/>
</dbReference>
<dbReference type="Proteomes" id="UP000449710">
    <property type="component" value="Unassembled WGS sequence"/>
</dbReference>
<dbReference type="InterPro" id="IPR000060">
    <property type="entry name" value="BCCT_transptr"/>
</dbReference>
<keyword evidence="5 8" id="KW-0812">Transmembrane</keyword>
<dbReference type="NCBIfam" id="TIGR00842">
    <property type="entry name" value="bcct"/>
    <property type="match status" value="1"/>
</dbReference>
<feature type="transmembrane region" description="Helical" evidence="8">
    <location>
        <begin position="532"/>
        <end position="551"/>
    </location>
</feature>
<feature type="transmembrane region" description="Helical" evidence="8">
    <location>
        <begin position="379"/>
        <end position="396"/>
    </location>
</feature>
<accession>A0AA43XHE5</accession>
<keyword evidence="10" id="KW-1185">Reference proteome</keyword>
<dbReference type="PROSITE" id="PS01303">
    <property type="entry name" value="BCCT"/>
    <property type="match status" value="1"/>
</dbReference>
<feature type="transmembrane region" description="Helical" evidence="8">
    <location>
        <begin position="111"/>
        <end position="130"/>
    </location>
</feature>
<dbReference type="EMBL" id="SUMG01000001">
    <property type="protein sequence ID" value="NBG86948.1"/>
    <property type="molecule type" value="Genomic_DNA"/>
</dbReference>
<comment type="caution">
    <text evidence="9">The sequence shown here is derived from an EMBL/GenBank/DDBJ whole genome shotgun (WGS) entry which is preliminary data.</text>
</comment>
<dbReference type="GO" id="GO:0022857">
    <property type="term" value="F:transmembrane transporter activity"/>
    <property type="evidence" value="ECO:0007669"/>
    <property type="project" value="InterPro"/>
</dbReference>
<reference evidence="9 10" key="1">
    <citation type="submission" date="2019-04" db="EMBL/GenBank/DDBJ databases">
        <title>Isachenkonia alkalipeptolytica gen. nov. sp. nov. a new anaerobic, alkiliphilic organothrophic bacterium capable to reduce synthesized ferrihydrite isolated from a soda lake.</title>
        <authorList>
            <person name="Toshchakov S.V."/>
            <person name="Zavarzina D.G."/>
            <person name="Zhilina T.N."/>
            <person name="Kostrikina N.A."/>
            <person name="Kublanov I.V."/>
        </authorList>
    </citation>
    <scope>NUCLEOTIDE SEQUENCE [LARGE SCALE GENOMIC DNA]</scope>
    <source>
        <strain evidence="9 10">Z-1701</strain>
    </source>
</reference>
<dbReference type="PANTHER" id="PTHR30047:SF7">
    <property type="entry name" value="HIGH-AFFINITY CHOLINE TRANSPORT PROTEIN"/>
    <property type="match status" value="1"/>
</dbReference>
<dbReference type="AlphaFoldDB" id="A0AA43XHE5"/>
<gene>
    <name evidence="9" type="ORF">ISALK_00400</name>
</gene>
<keyword evidence="3" id="KW-0813">Transport</keyword>
<feature type="transmembrane region" description="Helical" evidence="8">
    <location>
        <begin position="461"/>
        <end position="480"/>
    </location>
</feature>
<dbReference type="InterPro" id="IPR018093">
    <property type="entry name" value="BCCT_CS"/>
</dbReference>
<dbReference type="Pfam" id="PF02028">
    <property type="entry name" value="BCCT"/>
    <property type="match status" value="1"/>
</dbReference>
<evidence type="ECO:0000256" key="5">
    <source>
        <dbReference type="ARBA" id="ARBA00022692"/>
    </source>
</evidence>
<comment type="subcellular location">
    <subcellularLocation>
        <location evidence="1">Cell membrane</location>
        <topology evidence="1">Multi-pass membrane protein</topology>
    </subcellularLocation>
</comment>
<feature type="transmembrane region" description="Helical" evidence="8">
    <location>
        <begin position="324"/>
        <end position="344"/>
    </location>
</feature>
<keyword evidence="7 8" id="KW-0472">Membrane</keyword>
<evidence type="ECO:0000256" key="6">
    <source>
        <dbReference type="ARBA" id="ARBA00022989"/>
    </source>
</evidence>
<keyword evidence="6 8" id="KW-1133">Transmembrane helix</keyword>
<feature type="transmembrane region" description="Helical" evidence="8">
    <location>
        <begin position="150"/>
        <end position="171"/>
    </location>
</feature>
<organism evidence="9 10">
    <name type="scientific">Isachenkonia alkalipeptolytica</name>
    <dbReference type="NCBI Taxonomy" id="2565777"/>
    <lineage>
        <taxon>Bacteria</taxon>
        <taxon>Bacillati</taxon>
        <taxon>Bacillota</taxon>
        <taxon>Clostridia</taxon>
        <taxon>Eubacteriales</taxon>
        <taxon>Clostridiaceae</taxon>
        <taxon>Isachenkonia</taxon>
    </lineage>
</organism>
<keyword evidence="4" id="KW-1003">Cell membrane</keyword>
<evidence type="ECO:0000256" key="2">
    <source>
        <dbReference type="ARBA" id="ARBA00005658"/>
    </source>
</evidence>
<evidence type="ECO:0000256" key="1">
    <source>
        <dbReference type="ARBA" id="ARBA00004651"/>
    </source>
</evidence>